<dbReference type="PANTHER" id="PTHR30071">
    <property type="entry name" value="HEME EXPORTER PROTEIN C"/>
    <property type="match status" value="1"/>
</dbReference>
<keyword evidence="5 9" id="KW-0812">Transmembrane</keyword>
<dbReference type="GO" id="GO:0017004">
    <property type="term" value="P:cytochrome complex assembly"/>
    <property type="evidence" value="ECO:0007669"/>
    <property type="project" value="UniProtKB-KW"/>
</dbReference>
<organism evidence="11 12">
    <name type="scientific">Candidatus Paracaedimonas acanthamoebae</name>
    <dbReference type="NCBI Taxonomy" id="244581"/>
    <lineage>
        <taxon>Bacteria</taxon>
        <taxon>Pseudomonadati</taxon>
        <taxon>Pseudomonadota</taxon>
        <taxon>Alphaproteobacteria</taxon>
        <taxon>Holosporales</taxon>
        <taxon>Caedimonadaceae</taxon>
        <taxon>Candidatus Paracaedimonas</taxon>
    </lineage>
</organism>
<dbReference type="InterPro" id="IPR003557">
    <property type="entry name" value="Cyt_c_biogenesis_CcmC"/>
</dbReference>
<dbReference type="InterPro" id="IPR045062">
    <property type="entry name" value="Cyt_c_biogenesis_CcsA/CcmC"/>
</dbReference>
<evidence type="ECO:0000259" key="10">
    <source>
        <dbReference type="Pfam" id="PF01578"/>
    </source>
</evidence>
<feature type="transmembrane region" description="Helical" evidence="9">
    <location>
        <begin position="59"/>
        <end position="79"/>
    </location>
</feature>
<evidence type="ECO:0000256" key="5">
    <source>
        <dbReference type="ARBA" id="ARBA00022692"/>
    </source>
</evidence>
<evidence type="ECO:0000256" key="9">
    <source>
        <dbReference type="RuleBase" id="RU364092"/>
    </source>
</evidence>
<dbReference type="Pfam" id="PF01578">
    <property type="entry name" value="Cytochrom_C_asm"/>
    <property type="match status" value="1"/>
</dbReference>
<dbReference type="GO" id="GO:0005886">
    <property type="term" value="C:plasma membrane"/>
    <property type="evidence" value="ECO:0007669"/>
    <property type="project" value="UniProtKB-SubCell"/>
</dbReference>
<keyword evidence="7 9" id="KW-1133">Transmembrane helix</keyword>
<feature type="transmembrane region" description="Helical" evidence="9">
    <location>
        <begin position="91"/>
        <end position="111"/>
    </location>
</feature>
<comment type="similarity">
    <text evidence="3 9">Belongs to the CcmC/CycZ/HelC family.</text>
</comment>
<dbReference type="GO" id="GO:0015232">
    <property type="term" value="F:heme transmembrane transporter activity"/>
    <property type="evidence" value="ECO:0007669"/>
    <property type="project" value="InterPro"/>
</dbReference>
<evidence type="ECO:0000256" key="4">
    <source>
        <dbReference type="ARBA" id="ARBA00016463"/>
    </source>
</evidence>
<feature type="transmembrane region" description="Helical" evidence="9">
    <location>
        <begin position="123"/>
        <end position="142"/>
    </location>
</feature>
<comment type="subcellular location">
    <subcellularLocation>
        <location evidence="9">Cell inner membrane</location>
    </subcellularLocation>
    <subcellularLocation>
        <location evidence="2">Membrane</location>
        <topology evidence="2">Multi-pass membrane protein</topology>
    </subcellularLocation>
</comment>
<proteinExistence type="inferred from homology"/>
<dbReference type="Proteomes" id="UP000664414">
    <property type="component" value="Unassembled WGS sequence"/>
</dbReference>
<dbReference type="GO" id="GO:0020037">
    <property type="term" value="F:heme binding"/>
    <property type="evidence" value="ECO:0007669"/>
    <property type="project" value="InterPro"/>
</dbReference>
<dbReference type="PANTHER" id="PTHR30071:SF1">
    <property type="entry name" value="CYTOCHROME B_B6 PROTEIN-RELATED"/>
    <property type="match status" value="1"/>
</dbReference>
<comment type="caution">
    <text evidence="11">The sequence shown here is derived from an EMBL/GenBank/DDBJ whole genome shotgun (WGS) entry which is preliminary data.</text>
</comment>
<evidence type="ECO:0000256" key="6">
    <source>
        <dbReference type="ARBA" id="ARBA00022748"/>
    </source>
</evidence>
<keyword evidence="9" id="KW-0813">Transport</keyword>
<accession>A0A8J7TTP0</accession>
<keyword evidence="8 9" id="KW-0472">Membrane</keyword>
<reference evidence="11" key="1">
    <citation type="submission" date="2021-02" db="EMBL/GenBank/DDBJ databases">
        <title>Thiocyanate and organic carbon inputs drive convergent selection for specific autotrophic Afipia and Thiobacillus strains within complex microbiomes.</title>
        <authorList>
            <person name="Huddy R.J."/>
            <person name="Sachdeva R."/>
            <person name="Kadzinga F."/>
            <person name="Kantor R.S."/>
            <person name="Harrison S.T.L."/>
            <person name="Banfield J.F."/>
        </authorList>
    </citation>
    <scope>NUCLEOTIDE SEQUENCE</scope>
    <source>
        <strain evidence="11">SCN18_10_11_15_R4_P_38_20</strain>
    </source>
</reference>
<comment type="function">
    <text evidence="1 9">Required for the export of heme to the periplasm for the biogenesis of c-type cytochromes.</text>
</comment>
<evidence type="ECO:0000313" key="12">
    <source>
        <dbReference type="Proteomes" id="UP000664414"/>
    </source>
</evidence>
<dbReference type="AlphaFoldDB" id="A0A8J7TTP0"/>
<name>A0A8J7TTP0_9PROT</name>
<evidence type="ECO:0000256" key="2">
    <source>
        <dbReference type="ARBA" id="ARBA00004141"/>
    </source>
</evidence>
<keyword evidence="6 9" id="KW-0201">Cytochrome c-type biogenesis</keyword>
<sequence length="243" mass="27506">MRIIASPKQFLTFKKRVLPFCIVSHILFLSLGLWFAFFGSPPDYQMGDAVRMMYIHVPASWFAMGVYAFMALNAMIGWITKHPLADIVVKAAAPIGALFTFISLTTGALWGKPMWGTWWVWDARLTSVLILFLLYLGYLALVDSFENQAQGLKAGSILVIVGAFNLPIIKWSVNWWNTLHQPASLTKLSSPSIHSEMLIPLFLMAGAYASYFIVMLLLKIETEYLKRREQNLYAFKVQALKSN</sequence>
<evidence type="ECO:0000313" key="11">
    <source>
        <dbReference type="EMBL" id="MBN9412387.1"/>
    </source>
</evidence>
<feature type="domain" description="Cytochrome c assembly protein" evidence="10">
    <location>
        <begin position="13"/>
        <end position="180"/>
    </location>
</feature>
<evidence type="ECO:0000256" key="1">
    <source>
        <dbReference type="ARBA" id="ARBA00002442"/>
    </source>
</evidence>
<feature type="transmembrane region" description="Helical" evidence="9">
    <location>
        <begin position="197"/>
        <end position="218"/>
    </location>
</feature>
<evidence type="ECO:0000256" key="7">
    <source>
        <dbReference type="ARBA" id="ARBA00022989"/>
    </source>
</evidence>
<evidence type="ECO:0000256" key="8">
    <source>
        <dbReference type="ARBA" id="ARBA00023136"/>
    </source>
</evidence>
<dbReference type="EMBL" id="JAFKGL010000010">
    <property type="protein sequence ID" value="MBN9412387.1"/>
    <property type="molecule type" value="Genomic_DNA"/>
</dbReference>
<feature type="transmembrane region" description="Helical" evidence="9">
    <location>
        <begin position="154"/>
        <end position="177"/>
    </location>
</feature>
<dbReference type="NCBIfam" id="TIGR01191">
    <property type="entry name" value="ccmC"/>
    <property type="match status" value="1"/>
</dbReference>
<dbReference type="InterPro" id="IPR002541">
    <property type="entry name" value="Cyt_c_assembly"/>
</dbReference>
<keyword evidence="9" id="KW-1003">Cell membrane</keyword>
<feature type="transmembrane region" description="Helical" evidence="9">
    <location>
        <begin position="20"/>
        <end position="39"/>
    </location>
</feature>
<evidence type="ECO:0000256" key="3">
    <source>
        <dbReference type="ARBA" id="ARBA00005840"/>
    </source>
</evidence>
<dbReference type="PRINTS" id="PR01386">
    <property type="entry name" value="CCMCBIOGNSIS"/>
</dbReference>
<keyword evidence="9" id="KW-0997">Cell inner membrane</keyword>
<protein>
    <recommendedName>
        <fullName evidence="4 9">Heme exporter protein C</fullName>
    </recommendedName>
    <alternativeName>
        <fullName evidence="9">Cytochrome c-type biogenesis protein</fullName>
    </alternativeName>
</protein>
<gene>
    <name evidence="9" type="primary">ccmC</name>
    <name evidence="11" type="ORF">J0H12_00475</name>
</gene>